<dbReference type="GO" id="GO:0042796">
    <property type="term" value="P:snRNA transcription by RNA polymerase III"/>
    <property type="evidence" value="ECO:0007669"/>
    <property type="project" value="TreeGrafter"/>
</dbReference>
<reference evidence="1" key="1">
    <citation type="submission" date="2020-03" db="EMBL/GenBank/DDBJ databases">
        <title>A high-quality chromosome-level genome assembly of a woody plant with both climbing and erect habits, Rhamnella rubrinervis.</title>
        <authorList>
            <person name="Lu Z."/>
            <person name="Yang Y."/>
            <person name="Zhu X."/>
            <person name="Sun Y."/>
        </authorList>
    </citation>
    <scope>NUCLEOTIDE SEQUENCE</scope>
    <source>
        <strain evidence="1">BYM</strain>
        <tissue evidence="1">Leaf</tissue>
    </source>
</reference>
<evidence type="ECO:0008006" key="3">
    <source>
        <dbReference type="Google" id="ProtNLM"/>
    </source>
</evidence>
<evidence type="ECO:0000313" key="1">
    <source>
        <dbReference type="EMBL" id="KAF3449696.1"/>
    </source>
</evidence>
<dbReference type="Pfam" id="PF09808">
    <property type="entry name" value="SNAPC1"/>
    <property type="match status" value="1"/>
</dbReference>
<dbReference type="GO" id="GO:0019185">
    <property type="term" value="C:snRNA-activating protein complex"/>
    <property type="evidence" value="ECO:0007669"/>
    <property type="project" value="TreeGrafter"/>
</dbReference>
<dbReference type="PANTHER" id="PTHR15131:SF3">
    <property type="entry name" value="SNRNA-ACTIVATING PROTEIN COMPLEX SUBUNIT 1"/>
    <property type="match status" value="1"/>
</dbReference>
<dbReference type="Proteomes" id="UP000796880">
    <property type="component" value="Unassembled WGS sequence"/>
</dbReference>
<dbReference type="GO" id="GO:0042795">
    <property type="term" value="P:snRNA transcription by RNA polymerase II"/>
    <property type="evidence" value="ECO:0007669"/>
    <property type="project" value="TreeGrafter"/>
</dbReference>
<keyword evidence="2" id="KW-1185">Reference proteome</keyword>
<dbReference type="GO" id="GO:0043565">
    <property type="term" value="F:sequence-specific DNA binding"/>
    <property type="evidence" value="ECO:0007669"/>
    <property type="project" value="TreeGrafter"/>
</dbReference>
<evidence type="ECO:0000313" key="2">
    <source>
        <dbReference type="Proteomes" id="UP000796880"/>
    </source>
</evidence>
<dbReference type="EMBL" id="VOIH02000004">
    <property type="protein sequence ID" value="KAF3449696.1"/>
    <property type="molecule type" value="Genomic_DNA"/>
</dbReference>
<organism evidence="1 2">
    <name type="scientific">Rhamnella rubrinervis</name>
    <dbReference type="NCBI Taxonomy" id="2594499"/>
    <lineage>
        <taxon>Eukaryota</taxon>
        <taxon>Viridiplantae</taxon>
        <taxon>Streptophyta</taxon>
        <taxon>Embryophyta</taxon>
        <taxon>Tracheophyta</taxon>
        <taxon>Spermatophyta</taxon>
        <taxon>Magnoliopsida</taxon>
        <taxon>eudicotyledons</taxon>
        <taxon>Gunneridae</taxon>
        <taxon>Pentapetalae</taxon>
        <taxon>rosids</taxon>
        <taxon>fabids</taxon>
        <taxon>Rosales</taxon>
        <taxon>Rhamnaceae</taxon>
        <taxon>rhamnoid group</taxon>
        <taxon>Rhamneae</taxon>
        <taxon>Rhamnella</taxon>
    </lineage>
</organism>
<dbReference type="AlphaFoldDB" id="A0A8K0HC70"/>
<dbReference type="PANTHER" id="PTHR15131">
    <property type="entry name" value="SMALL NUCLEAR RNA ACTIVATING COMPLEX, POLYPEPTIDE 1"/>
    <property type="match status" value="1"/>
</dbReference>
<name>A0A8K0HC70_9ROSA</name>
<proteinExistence type="predicted"/>
<comment type="caution">
    <text evidence="1">The sequence shown here is derived from an EMBL/GenBank/DDBJ whole genome shotgun (WGS) entry which is preliminary data.</text>
</comment>
<gene>
    <name evidence="1" type="ORF">FNV43_RR10427</name>
</gene>
<sequence length="307" mass="35867">MMDVCPFKQDIDELMDEFAQAESTTLADMKRVWLSRKMSYIYEVSPSSNLGLFMQSLYGHSIGYMISTASLSYRLGGLYCLYCLYETQPFKPPFKIYLSLEEMKKLKNLVVVAKEHGLKVASALVKRMLDKNMFLFGFVDITEGSIAETVNQLTELQNARIQYAHKELFRNTRIEEFLHMDMDMEVGFDMLKKLSTEYAKTKKLAINDGDEKVDVQDIKHIAEDDKMVGDAAERIIEEWNVQKQLFYQQTGLNQQLPAREEQQEQQLGLQDDDESFDKELEQLLSQTDVVEERKFKTYVRRKFRKIN</sequence>
<protein>
    <recommendedName>
        <fullName evidence="3">snRNA-activating protein complex subunit 1</fullName>
    </recommendedName>
</protein>
<dbReference type="OrthoDB" id="20127at2759"/>
<dbReference type="InterPro" id="IPR019188">
    <property type="entry name" value="SNAPC1"/>
</dbReference>
<accession>A0A8K0HC70</accession>